<proteinExistence type="predicted"/>
<gene>
    <name evidence="1" type="ORF">FOZ60_008429</name>
</gene>
<dbReference type="Proteomes" id="UP000541610">
    <property type="component" value="Unassembled WGS sequence"/>
</dbReference>
<dbReference type="InterPro" id="IPR027417">
    <property type="entry name" value="P-loop_NTPase"/>
</dbReference>
<organism evidence="1 2">
    <name type="scientific">Perkinsus olseni</name>
    <name type="common">Perkinsus atlanticus</name>
    <dbReference type="NCBI Taxonomy" id="32597"/>
    <lineage>
        <taxon>Eukaryota</taxon>
        <taxon>Sar</taxon>
        <taxon>Alveolata</taxon>
        <taxon>Perkinsozoa</taxon>
        <taxon>Perkinsea</taxon>
        <taxon>Perkinsida</taxon>
        <taxon>Perkinsidae</taxon>
        <taxon>Perkinsus</taxon>
    </lineage>
</organism>
<sequence>MAQIELFLDLEATVSEAPGSVNATSESTADSLQSFIVPDSVNPTVYSPIEGSTPDIQEPVPELPVVSAPPRRSPDYSRYYLITWARPRTLGILPGVHVSKEAFGTEIEGAFSHHSIPLSFYCVCCEPHCNDDGLHFHVSTCAGRRHRWPALAKFLRERGFFTNFRPFRSYLSSYSYSTKTDPNPYLSVGHPPITSTPSLLESTTTDNKEETGQSCRIRKLSDISSWIVAKKLRTERAFLAAAHQEKRVKEYILNQKEPVKNLLARVWAMEDAAQEATLGNQSRLDKLHKAAQADCLCDGVTETALVDILSRNGVQISRFSSAIINLLKAGRSRNWNLAIAGPSGCAKTYLVRHLSEIYRTCSLSSGSYPLAILLDKEVELFILDDFRYHPRQTGFALCDALPFFEGKEEITIALPKSSTKCDATYKNDAPVIITVPGRFNCKDLSPDDNEMLNQRFCWLYLTNPIEIPFRKDLPGCGACFAKTILSNNSPTDA</sequence>
<dbReference type="AlphaFoldDB" id="A0A7J6NK71"/>
<evidence type="ECO:0000313" key="2">
    <source>
        <dbReference type="Proteomes" id="UP000541610"/>
    </source>
</evidence>
<accession>A0A7J6NK71</accession>
<reference evidence="1 2" key="1">
    <citation type="submission" date="2020-04" db="EMBL/GenBank/DDBJ databases">
        <title>Perkinsus olseni comparative genomics.</title>
        <authorList>
            <person name="Bogema D.R."/>
        </authorList>
    </citation>
    <scope>NUCLEOTIDE SEQUENCE [LARGE SCALE GENOMIC DNA]</scope>
    <source>
        <strain evidence="1">00978-12</strain>
    </source>
</reference>
<name>A0A7J6NK71_PEROL</name>
<dbReference type="SUPFAM" id="SSF52540">
    <property type="entry name" value="P-loop containing nucleoside triphosphate hydrolases"/>
    <property type="match status" value="1"/>
</dbReference>
<evidence type="ECO:0000313" key="1">
    <source>
        <dbReference type="EMBL" id="KAF4683900.1"/>
    </source>
</evidence>
<dbReference type="Gene3D" id="3.40.50.300">
    <property type="entry name" value="P-loop containing nucleotide triphosphate hydrolases"/>
    <property type="match status" value="1"/>
</dbReference>
<dbReference type="OrthoDB" id="444387at2759"/>
<dbReference type="EMBL" id="JABANP010000339">
    <property type="protein sequence ID" value="KAF4683900.1"/>
    <property type="molecule type" value="Genomic_DNA"/>
</dbReference>
<protein>
    <submittedName>
        <fullName evidence="1">Uncharacterized protein</fullName>
    </submittedName>
</protein>
<comment type="caution">
    <text evidence="1">The sequence shown here is derived from an EMBL/GenBank/DDBJ whole genome shotgun (WGS) entry which is preliminary data.</text>
</comment>